<dbReference type="InterPro" id="IPR046342">
    <property type="entry name" value="CBS_dom_sf"/>
</dbReference>
<dbReference type="PROSITE" id="PS51371">
    <property type="entry name" value="CBS"/>
    <property type="match status" value="2"/>
</dbReference>
<proteinExistence type="predicted"/>
<dbReference type="InterPro" id="IPR000644">
    <property type="entry name" value="CBS_dom"/>
</dbReference>
<dbReference type="SUPFAM" id="SSF53448">
    <property type="entry name" value="Nucleotide-diphospho-sugar transferases"/>
    <property type="match status" value="1"/>
</dbReference>
<sequence length="354" mass="39673">MTIDWKKVVISPDTTIREALQVIDKEALRVAVVVLECDKLAGVVTDGDIRRGILSGVELSEPVSVVMNSTPIYALDSLSSAEHQSIMQERKILSLPLVDSSGKLIGLKTLYETLEIEKRENPIFIMAGGFGTRLRPLTDNCPKPMLKVGDKPMLETLIKHFKSFGFYNFYISTHYLSEVITNYFKDGKELGINITYVHEDKPLGTAGALSLLPSDLPKAPLIMINGDILTNVDFSKVLDFHQEHTADATMCVRDYEIKVPFGVIEGEGNLISAIVEKPTYRYFVNAGIYVISNKVVQSLKGKDEYLDMPTLFEQKHQSGQKVLKFPIHEYWLDIGRHDDFKKAQADIYSLGITL</sequence>
<dbReference type="Pfam" id="PF00483">
    <property type="entry name" value="NTP_transferase"/>
    <property type="match status" value="1"/>
</dbReference>
<dbReference type="InterPro" id="IPR029044">
    <property type="entry name" value="Nucleotide-diphossugar_trans"/>
</dbReference>
<dbReference type="PANTHER" id="PTHR22572">
    <property type="entry name" value="SUGAR-1-PHOSPHATE GUANYL TRANSFERASE"/>
    <property type="match status" value="1"/>
</dbReference>
<reference evidence="3 4" key="1">
    <citation type="submission" date="2023-05" db="EMBL/GenBank/DDBJ databases">
        <title>Pseudoalteromonas ardens sp. nov., Pseudoalteromonas obscura sp. nov., and Pseudoalteromonas umbrosa sp. nov., isolated from the coral Montipora capitata.</title>
        <authorList>
            <person name="Thomas E.M."/>
            <person name="Smith E.M."/>
            <person name="Papke E."/>
            <person name="Shlafstein M.D."/>
            <person name="Oline D.K."/>
            <person name="Videau P."/>
            <person name="Saw J.H."/>
            <person name="Strangman W.K."/>
            <person name="Ushijima B."/>
        </authorList>
    </citation>
    <scope>NUCLEOTIDE SEQUENCE [LARGE SCALE GENOMIC DNA]</scope>
    <source>
        <strain evidence="3 4">P94</strain>
    </source>
</reference>
<accession>A0ABT7ERB1</accession>
<keyword evidence="1" id="KW-0129">CBS domain</keyword>
<keyword evidence="4" id="KW-1185">Reference proteome</keyword>
<dbReference type="Gene3D" id="3.90.550.10">
    <property type="entry name" value="Spore Coat Polysaccharide Biosynthesis Protein SpsA, Chain A"/>
    <property type="match status" value="1"/>
</dbReference>
<dbReference type="SUPFAM" id="SSF54631">
    <property type="entry name" value="CBS-domain pair"/>
    <property type="match status" value="1"/>
</dbReference>
<organism evidence="3 4">
    <name type="scientific">Pseudoalteromonas obscura</name>
    <dbReference type="NCBI Taxonomy" id="3048491"/>
    <lineage>
        <taxon>Bacteria</taxon>
        <taxon>Pseudomonadati</taxon>
        <taxon>Pseudomonadota</taxon>
        <taxon>Gammaproteobacteria</taxon>
        <taxon>Alteromonadales</taxon>
        <taxon>Pseudoalteromonadaceae</taxon>
        <taxon>Pseudoalteromonas</taxon>
    </lineage>
</organism>
<dbReference type="Proteomes" id="UP001231915">
    <property type="component" value="Unassembled WGS sequence"/>
</dbReference>
<dbReference type="CDD" id="cd04607">
    <property type="entry name" value="CBS_pair_NTP_transferase_assoc"/>
    <property type="match status" value="1"/>
</dbReference>
<evidence type="ECO:0000256" key="1">
    <source>
        <dbReference type="PROSITE-ProRule" id="PRU00703"/>
    </source>
</evidence>
<feature type="domain" description="CBS" evidence="2">
    <location>
        <begin position="67"/>
        <end position="123"/>
    </location>
</feature>
<protein>
    <submittedName>
        <fullName evidence="3">Nucleotidyltransferase family protein</fullName>
    </submittedName>
</protein>
<dbReference type="SMART" id="SM00116">
    <property type="entry name" value="CBS"/>
    <property type="match status" value="2"/>
</dbReference>
<evidence type="ECO:0000259" key="2">
    <source>
        <dbReference type="PROSITE" id="PS51371"/>
    </source>
</evidence>
<evidence type="ECO:0000313" key="3">
    <source>
        <dbReference type="EMBL" id="MDK2597584.1"/>
    </source>
</evidence>
<feature type="domain" description="CBS" evidence="2">
    <location>
        <begin position="1"/>
        <end position="59"/>
    </location>
</feature>
<dbReference type="InterPro" id="IPR050486">
    <property type="entry name" value="Mannose-1P_guanyltransferase"/>
</dbReference>
<dbReference type="RefSeq" id="WP_284138372.1">
    <property type="nucleotide sequence ID" value="NZ_JASJUT010000011.1"/>
</dbReference>
<evidence type="ECO:0000313" key="4">
    <source>
        <dbReference type="Proteomes" id="UP001231915"/>
    </source>
</evidence>
<gene>
    <name evidence="3" type="ORF">QNM18_21215</name>
</gene>
<dbReference type="Gene3D" id="3.10.580.10">
    <property type="entry name" value="CBS-domain"/>
    <property type="match status" value="1"/>
</dbReference>
<dbReference type="InterPro" id="IPR005835">
    <property type="entry name" value="NTP_transferase_dom"/>
</dbReference>
<dbReference type="Pfam" id="PF00571">
    <property type="entry name" value="CBS"/>
    <property type="match status" value="1"/>
</dbReference>
<dbReference type="EMBL" id="JASJUT010000011">
    <property type="protein sequence ID" value="MDK2597584.1"/>
    <property type="molecule type" value="Genomic_DNA"/>
</dbReference>
<comment type="caution">
    <text evidence="3">The sequence shown here is derived from an EMBL/GenBank/DDBJ whole genome shotgun (WGS) entry which is preliminary data.</text>
</comment>
<name>A0ABT7ERB1_9GAMM</name>
<dbReference type="CDD" id="cd06426">
    <property type="entry name" value="NTP_transferase_like_2"/>
    <property type="match status" value="1"/>
</dbReference>